<evidence type="ECO:0000256" key="3">
    <source>
        <dbReference type="ARBA" id="ARBA00022679"/>
    </source>
</evidence>
<evidence type="ECO:0000259" key="11">
    <source>
        <dbReference type="PROSITE" id="PS51466"/>
    </source>
</evidence>
<keyword evidence="3" id="KW-0808">Transferase</keyword>
<dbReference type="GeneID" id="83211973"/>
<dbReference type="InterPro" id="IPR023321">
    <property type="entry name" value="PINIT"/>
</dbReference>
<protein>
    <submittedName>
        <fullName evidence="12">Uncharacterized protein</fullName>
    </submittedName>
</protein>
<evidence type="ECO:0000256" key="7">
    <source>
        <dbReference type="ARBA" id="ARBA00022833"/>
    </source>
</evidence>
<sequence length="548" mass="61569">MVPITPEHRARHLTRPLLALRVEELKRVLRDFSSLFGGLRQTKGTKAVLVARIESIVETRLANNETNRILPALRIMNRHSPLSQWVYHNQTVYNMRMLSQEEKSRIPQSALQATRPEPISPADSLRVQASQYTNRPSSQRPISQQGSPPTAPPIAYAPNVHFIPNEFYRPLVRVTTPLICYESYTGARKRVIKFKLIQEHQDILAKPHHELRLTCGVLKKSYNLHQVVPLEYPPVCELLVNGQRVGIPGIRGSISKLPAAVNPPNITKLCKINGDNTIDVTYGCAVQKYAIAVEIVEHKSVPMLVQEMRESRLLLKQQVIQQYQQQRQDADIVLEAEMLSLKCPLGFTRITAPCRSRSCRHMQCFEATTFLSMNEQTPTWTCPVCNRKINSIQDLVIDGYFDDILSTVGEDVQSVRIDPDGQLQLLEDNNTDAKSFETSVRDTSESAVIILDDDDDEVDTTPAQEPGIGDKRPHEDDVAIDSATRQRTDVHPQVIDLTLSDDEEEVDAAQGQQQQQQQQQPLTTMPPSSSSTTQTLITLHLPAPGTAI</sequence>
<dbReference type="PANTHER" id="PTHR10782:SF4">
    <property type="entry name" value="TONALLI, ISOFORM E"/>
    <property type="match status" value="1"/>
</dbReference>
<evidence type="ECO:0000256" key="5">
    <source>
        <dbReference type="ARBA" id="ARBA00022771"/>
    </source>
</evidence>
<dbReference type="Pfam" id="PF14324">
    <property type="entry name" value="PINIT"/>
    <property type="match status" value="1"/>
</dbReference>
<evidence type="ECO:0000259" key="10">
    <source>
        <dbReference type="PROSITE" id="PS51044"/>
    </source>
</evidence>
<dbReference type="Gene3D" id="2.60.120.780">
    <property type="entry name" value="PINIT domain"/>
    <property type="match status" value="1"/>
</dbReference>
<dbReference type="PROSITE" id="PS51044">
    <property type="entry name" value="ZF_SP_RING"/>
    <property type="match status" value="1"/>
</dbReference>
<dbReference type="GO" id="GO:0061665">
    <property type="term" value="F:SUMO ligase activity"/>
    <property type="evidence" value="ECO:0007669"/>
    <property type="project" value="TreeGrafter"/>
</dbReference>
<evidence type="ECO:0000313" key="12">
    <source>
        <dbReference type="EMBL" id="KAJ8659583.1"/>
    </source>
</evidence>
<feature type="compositionally biased region" description="Low complexity" evidence="9">
    <location>
        <begin position="510"/>
        <end position="539"/>
    </location>
</feature>
<feature type="region of interest" description="Disordered" evidence="9">
    <location>
        <begin position="502"/>
        <end position="548"/>
    </location>
</feature>
<dbReference type="InterPro" id="IPR038654">
    <property type="entry name" value="PINIT_sf"/>
</dbReference>
<accession>A0AAD7V574</accession>
<keyword evidence="7" id="KW-0862">Zinc</keyword>
<evidence type="ECO:0000256" key="6">
    <source>
        <dbReference type="ARBA" id="ARBA00022786"/>
    </source>
</evidence>
<evidence type="ECO:0000256" key="1">
    <source>
        <dbReference type="ARBA" id="ARBA00004718"/>
    </source>
</evidence>
<feature type="region of interest" description="Disordered" evidence="9">
    <location>
        <begin position="104"/>
        <end position="123"/>
    </location>
</feature>
<evidence type="ECO:0000256" key="2">
    <source>
        <dbReference type="ARBA" id="ARBA00005383"/>
    </source>
</evidence>
<dbReference type="EMBL" id="JARTCD010000017">
    <property type="protein sequence ID" value="KAJ8659583.1"/>
    <property type="molecule type" value="Genomic_DNA"/>
</dbReference>
<dbReference type="Pfam" id="PF02891">
    <property type="entry name" value="zf-MIZ"/>
    <property type="match status" value="1"/>
</dbReference>
<keyword evidence="4" id="KW-0479">Metal-binding</keyword>
<dbReference type="InterPro" id="IPR013083">
    <property type="entry name" value="Znf_RING/FYVE/PHD"/>
</dbReference>
<dbReference type="Gene3D" id="3.30.40.10">
    <property type="entry name" value="Zinc/RING finger domain, C3HC4 (zinc finger)"/>
    <property type="match status" value="1"/>
</dbReference>
<dbReference type="GO" id="GO:0000785">
    <property type="term" value="C:chromatin"/>
    <property type="evidence" value="ECO:0007669"/>
    <property type="project" value="TreeGrafter"/>
</dbReference>
<reference evidence="12 13" key="1">
    <citation type="submission" date="2023-03" db="EMBL/GenBank/DDBJ databases">
        <title>Genome sequence of Lichtheimia ornata CBS 291.66.</title>
        <authorList>
            <person name="Mohabir J.T."/>
            <person name="Shea T.P."/>
            <person name="Kurbessoian T."/>
            <person name="Berby B."/>
            <person name="Fontaine J."/>
            <person name="Livny J."/>
            <person name="Gnirke A."/>
            <person name="Stajich J.E."/>
            <person name="Cuomo C.A."/>
        </authorList>
    </citation>
    <scope>NUCLEOTIDE SEQUENCE [LARGE SCALE GENOMIC DNA]</scope>
    <source>
        <strain evidence="12">CBS 291.66</strain>
    </source>
</reference>
<keyword evidence="6" id="KW-0833">Ubl conjugation pathway</keyword>
<keyword evidence="13" id="KW-1185">Reference proteome</keyword>
<evidence type="ECO:0000256" key="9">
    <source>
        <dbReference type="SAM" id="MobiDB-lite"/>
    </source>
</evidence>
<proteinExistence type="inferred from homology"/>
<comment type="caution">
    <text evidence="12">The sequence shown here is derived from an EMBL/GenBank/DDBJ whole genome shotgun (WGS) entry which is preliminary data.</text>
</comment>
<dbReference type="Proteomes" id="UP001234581">
    <property type="component" value="Unassembled WGS sequence"/>
</dbReference>
<feature type="compositionally biased region" description="Polar residues" evidence="9">
    <location>
        <begin position="131"/>
        <end position="148"/>
    </location>
</feature>
<dbReference type="InterPro" id="IPR004181">
    <property type="entry name" value="Znf_MIZ"/>
</dbReference>
<dbReference type="PANTHER" id="PTHR10782">
    <property type="entry name" value="ZINC FINGER MIZ DOMAIN-CONTAINING PROTEIN"/>
    <property type="match status" value="1"/>
</dbReference>
<gene>
    <name evidence="12" type="ORF">O0I10_004560</name>
</gene>
<feature type="domain" description="PINIT" evidence="11">
    <location>
        <begin position="146"/>
        <end position="299"/>
    </location>
</feature>
<dbReference type="PROSITE" id="PS51466">
    <property type="entry name" value="PINIT"/>
    <property type="match status" value="1"/>
</dbReference>
<evidence type="ECO:0000313" key="13">
    <source>
        <dbReference type="Proteomes" id="UP001234581"/>
    </source>
</evidence>
<evidence type="ECO:0000256" key="8">
    <source>
        <dbReference type="PROSITE-ProRule" id="PRU00452"/>
    </source>
</evidence>
<dbReference type="GO" id="GO:0008270">
    <property type="term" value="F:zinc ion binding"/>
    <property type="evidence" value="ECO:0007669"/>
    <property type="project" value="UniProtKB-KW"/>
</dbReference>
<keyword evidence="5 8" id="KW-0863">Zinc-finger</keyword>
<evidence type="ECO:0000256" key="4">
    <source>
        <dbReference type="ARBA" id="ARBA00022723"/>
    </source>
</evidence>
<organism evidence="12 13">
    <name type="scientific">Lichtheimia ornata</name>
    <dbReference type="NCBI Taxonomy" id="688661"/>
    <lineage>
        <taxon>Eukaryota</taxon>
        <taxon>Fungi</taxon>
        <taxon>Fungi incertae sedis</taxon>
        <taxon>Mucoromycota</taxon>
        <taxon>Mucoromycotina</taxon>
        <taxon>Mucoromycetes</taxon>
        <taxon>Mucorales</taxon>
        <taxon>Lichtheimiaceae</taxon>
        <taxon>Lichtheimia</taxon>
    </lineage>
</organism>
<comment type="similarity">
    <text evidence="2">Belongs to the PIAS family.</text>
</comment>
<dbReference type="RefSeq" id="XP_058344496.1">
    <property type="nucleotide sequence ID" value="XM_058484619.1"/>
</dbReference>
<feature type="region of interest" description="Disordered" evidence="9">
    <location>
        <begin position="131"/>
        <end position="153"/>
    </location>
</feature>
<dbReference type="AlphaFoldDB" id="A0AAD7V574"/>
<name>A0AAD7V574_9FUNG</name>
<feature type="domain" description="SP-RING-type" evidence="10">
    <location>
        <begin position="328"/>
        <end position="414"/>
    </location>
</feature>
<dbReference type="GO" id="GO:0016925">
    <property type="term" value="P:protein sumoylation"/>
    <property type="evidence" value="ECO:0007669"/>
    <property type="project" value="TreeGrafter"/>
</dbReference>
<feature type="region of interest" description="Disordered" evidence="9">
    <location>
        <begin position="451"/>
        <end position="475"/>
    </location>
</feature>
<comment type="pathway">
    <text evidence="1">Protein modification; protein sumoylation.</text>
</comment>